<dbReference type="AlphaFoldDB" id="A0A316W129"/>
<dbReference type="GO" id="GO:0005634">
    <property type="term" value="C:nucleus"/>
    <property type="evidence" value="ECO:0007669"/>
    <property type="project" value="UniProtKB-SubCell"/>
</dbReference>
<dbReference type="GO" id="GO:0016887">
    <property type="term" value="F:ATP hydrolysis activity"/>
    <property type="evidence" value="ECO:0007669"/>
    <property type="project" value="InterPro"/>
</dbReference>
<dbReference type="RefSeq" id="XP_025370364.1">
    <property type="nucleotide sequence ID" value="XM_025517819.1"/>
</dbReference>
<evidence type="ECO:0000256" key="12">
    <source>
        <dbReference type="ARBA" id="ARBA00023242"/>
    </source>
</evidence>
<feature type="domain" description="ABC transporter" evidence="18">
    <location>
        <begin position="700"/>
        <end position="1016"/>
    </location>
</feature>
<dbReference type="InterPro" id="IPR003593">
    <property type="entry name" value="AAA+_ATPase"/>
</dbReference>
<keyword evidence="10" id="KW-0067">ATP-binding</keyword>
<dbReference type="InterPro" id="IPR011989">
    <property type="entry name" value="ARM-like"/>
</dbReference>
<dbReference type="FunFam" id="1.25.10.10:FF:000076">
    <property type="entry name" value="Elongation factor 3"/>
    <property type="match status" value="1"/>
</dbReference>
<dbReference type="SUPFAM" id="SSF48371">
    <property type="entry name" value="ARM repeat"/>
    <property type="match status" value="1"/>
</dbReference>
<dbReference type="Gene3D" id="2.40.50.990">
    <property type="match status" value="1"/>
</dbReference>
<evidence type="ECO:0000256" key="3">
    <source>
        <dbReference type="ARBA" id="ARBA00004815"/>
    </source>
</evidence>
<dbReference type="InterPro" id="IPR027417">
    <property type="entry name" value="P-loop_NTPase"/>
</dbReference>
<evidence type="ECO:0000256" key="8">
    <source>
        <dbReference type="ARBA" id="ARBA00022768"/>
    </source>
</evidence>
<keyword evidence="11" id="KW-0694">RNA-binding</keyword>
<dbReference type="GO" id="GO:0003746">
    <property type="term" value="F:translation elongation factor activity"/>
    <property type="evidence" value="ECO:0007669"/>
    <property type="project" value="UniProtKB-KW"/>
</dbReference>
<feature type="domain" description="Chromo" evidence="17">
    <location>
        <begin position="829"/>
        <end position="890"/>
    </location>
</feature>
<dbReference type="SUPFAM" id="SSF52540">
    <property type="entry name" value="P-loop containing nucleoside triphosphate hydrolases"/>
    <property type="match status" value="2"/>
</dbReference>
<dbReference type="SUPFAM" id="SSF54160">
    <property type="entry name" value="Chromo domain-like"/>
    <property type="match status" value="1"/>
</dbReference>
<dbReference type="InParanoid" id="A0A316W129"/>
<dbReference type="Pfam" id="PF24987">
    <property type="entry name" value="HEAT_EF3_N"/>
    <property type="match status" value="1"/>
</dbReference>
<feature type="compositionally biased region" description="Low complexity" evidence="16">
    <location>
        <begin position="1046"/>
        <end position="1060"/>
    </location>
</feature>
<evidence type="ECO:0000256" key="14">
    <source>
        <dbReference type="ARBA" id="ARBA00050030"/>
    </source>
</evidence>
<dbReference type="InterPro" id="IPR016197">
    <property type="entry name" value="Chromo-like_dom_sf"/>
</dbReference>
<evidence type="ECO:0000256" key="16">
    <source>
        <dbReference type="SAM" id="MobiDB-lite"/>
    </source>
</evidence>
<dbReference type="Proteomes" id="UP000245783">
    <property type="component" value="Unassembled WGS sequence"/>
</dbReference>
<dbReference type="SMART" id="SM00298">
    <property type="entry name" value="CHROMO"/>
    <property type="match status" value="1"/>
</dbReference>
<dbReference type="PROSITE" id="PS00211">
    <property type="entry name" value="ABC_TRANSPORTER_1"/>
    <property type="match status" value="2"/>
</dbReference>
<evidence type="ECO:0000256" key="10">
    <source>
        <dbReference type="ARBA" id="ARBA00022840"/>
    </source>
</evidence>
<evidence type="ECO:0000256" key="9">
    <source>
        <dbReference type="ARBA" id="ARBA00022801"/>
    </source>
</evidence>
<comment type="catalytic activity">
    <reaction evidence="13">
        <text>ATP + H2O = ADP + phosphate + H(+)</text>
        <dbReference type="Rhea" id="RHEA:13065"/>
        <dbReference type="ChEBI" id="CHEBI:15377"/>
        <dbReference type="ChEBI" id="CHEBI:15378"/>
        <dbReference type="ChEBI" id="CHEBI:30616"/>
        <dbReference type="ChEBI" id="CHEBI:43474"/>
        <dbReference type="ChEBI" id="CHEBI:456216"/>
    </reaction>
</comment>
<dbReference type="InterPro" id="IPR000953">
    <property type="entry name" value="Chromo/chromo_shadow_dom"/>
</dbReference>
<name>A0A316W129_9BASI</name>
<dbReference type="Gene3D" id="1.25.10.10">
    <property type="entry name" value="Leucine-rich Repeat Variant"/>
    <property type="match status" value="1"/>
</dbReference>
<proteinExistence type="inferred from homology"/>
<evidence type="ECO:0000256" key="15">
    <source>
        <dbReference type="ARBA" id="ARBA00050045"/>
    </source>
</evidence>
<feature type="domain" description="ABC transporter" evidence="18">
    <location>
        <begin position="456"/>
        <end position="674"/>
    </location>
</feature>
<evidence type="ECO:0000256" key="13">
    <source>
        <dbReference type="ARBA" id="ARBA00049360"/>
    </source>
</evidence>
<dbReference type="Gene3D" id="3.40.50.300">
    <property type="entry name" value="P-loop containing nucleotide triphosphate hydrolases"/>
    <property type="match status" value="2"/>
</dbReference>
<dbReference type="GO" id="GO:0005524">
    <property type="term" value="F:ATP binding"/>
    <property type="evidence" value="ECO:0007669"/>
    <property type="project" value="UniProtKB-KW"/>
</dbReference>
<dbReference type="FunCoup" id="A0A316W129">
    <property type="interactions" value="23"/>
</dbReference>
<reference evidence="19 20" key="1">
    <citation type="journal article" date="2018" name="Mol. Biol. Evol.">
        <title>Broad Genomic Sampling Reveals a Smut Pathogenic Ancestry of the Fungal Clade Ustilaginomycotina.</title>
        <authorList>
            <person name="Kijpornyongpan T."/>
            <person name="Mondo S.J."/>
            <person name="Barry K."/>
            <person name="Sandor L."/>
            <person name="Lee J."/>
            <person name="Lipzen A."/>
            <person name="Pangilinan J."/>
            <person name="LaButti K."/>
            <person name="Hainaut M."/>
            <person name="Henrissat B."/>
            <person name="Grigoriev I.V."/>
            <person name="Spatafora J.W."/>
            <person name="Aime M.C."/>
        </authorList>
    </citation>
    <scope>NUCLEOTIDE SEQUENCE [LARGE SCALE GENOMIC DNA]</scope>
    <source>
        <strain evidence="19 20">MCA 4658</strain>
    </source>
</reference>
<dbReference type="GO" id="GO:0006338">
    <property type="term" value="P:chromatin remodeling"/>
    <property type="evidence" value="ECO:0007669"/>
    <property type="project" value="UniProtKB-ARBA"/>
</dbReference>
<dbReference type="InterPro" id="IPR023779">
    <property type="entry name" value="Chromodomain_CS"/>
</dbReference>
<keyword evidence="12" id="KW-0539">Nucleus</keyword>
<feature type="compositionally biased region" description="Basic and acidic residues" evidence="16">
    <location>
        <begin position="1082"/>
        <end position="1091"/>
    </location>
</feature>
<keyword evidence="6" id="KW-0677">Repeat</keyword>
<dbReference type="OrthoDB" id="2110130at2759"/>
<dbReference type="GO" id="GO:0003723">
    <property type="term" value="F:RNA binding"/>
    <property type="evidence" value="ECO:0007669"/>
    <property type="project" value="UniProtKB-KW"/>
</dbReference>
<dbReference type="CDD" id="cd18626">
    <property type="entry name" value="CD_eEF3"/>
    <property type="match status" value="1"/>
</dbReference>
<sequence length="1135" mass="122221">MSPTATTNGAGASASVDALLKAPDASSAAQAAETLASHVNEHGFRTLDSENILETLLTATRSKKSATDRENAAIGLGALFVKVGGKNAPTPLGAEPWFLGSLTPLLELYADKVDSVKKAAESAVGSLLVLAPAEATPELLQNLYGTIESSASKWQSKVGALKRISKLADAFPEQIGEQLEELIPHLKNAMSDTKGEVSKQAVKTTTKVCGVIDNNDIRPHLGSLVEAMRAPDTVPECIKRLSSTTFVAEVTGPALAIMVPLLVRALNEKNSTVQRSASIIVENLTKLVREPHTAVRFLPSLKPGVERIAQGAAFPEVRQLAGSALRTLDEATKAVGEAKEEEDPTKAFAAAKDAAAGRINVALVGHVPSDHADVTADSWAQTGIRYLAALIARLSDKRVVASSAWNEAYVLPYLRRITASQESAQAVTDTLRIQYIKIDEERFGAPEEDDEEISGECLVNIQFSLAYGGLLLLNHTKLRLHRGHRYGIVATNGSGKSTLLKAMRDGKVENFPTEADGVRTVMVEHNQGDGAGEKIVDYVHSDPGVQKAGKSKDDTHKALADVGFDEERRNNGVESLSGGWKMKLALARAMLTGADILLLDEPTNHLDVASVKWLQDYLVSNTNVTVLTVSHDSGFLDSVCTDIMHYENKKIKYYKGNLSDFVGKKPEAKSYYSLAATSIKFSFPPTGALAGVRSNTRTILKVQDATFTYPGAAKPSLSNANIAVSLSSRIGVLGPNGAGKSTLIKLMTQENLPDSGTVTSHPSLRVSMVAQHAFHHIEHHLEKTAVEYIMWRFDGGMDKEILELATRRISDEEREQLEKPIVSKEGVSRIVERIVGRQKQRRTFNYEIKWRGLQHKDNSWVSRDRLTELGFGKLVQRFDDEVAAREGAGSKDLNSVAVRKLLEDVGLNPAIAEHNEMRGLSGGQKVKVVLAASLWNNPNILILDEPTNFLDREALGGLSVAIREWSGAVVIISHNMQFVDALCNEIVTVEGGKIVSHTKRGISVDAFADEDAGDDASTPGGATPVGNGTQTPKGSSRAASRLNSKAGTPASSAAATPAGSGDEGAGGNDLGFKEKKKKTKLTRAEQKAQAERRKKRLNDWLIYGGAREPDTDDEKDDVKGDLKKAADRAMVKGKK</sequence>
<dbReference type="InterPro" id="IPR023780">
    <property type="entry name" value="Chromo_domain"/>
</dbReference>
<protein>
    <recommendedName>
        <fullName evidence="14">Elongation factor 3</fullName>
    </recommendedName>
    <alternativeName>
        <fullName evidence="15">Eukaryotic elongation factor 3</fullName>
    </alternativeName>
</protein>
<dbReference type="Pfam" id="PF00385">
    <property type="entry name" value="Chromo"/>
    <property type="match status" value="1"/>
</dbReference>
<dbReference type="PROSITE" id="PS00598">
    <property type="entry name" value="CHROMO_1"/>
    <property type="match status" value="1"/>
</dbReference>
<dbReference type="InterPro" id="IPR003439">
    <property type="entry name" value="ABC_transporter-like_ATP-bd"/>
</dbReference>
<evidence type="ECO:0000256" key="1">
    <source>
        <dbReference type="ARBA" id="ARBA00004123"/>
    </source>
</evidence>
<dbReference type="GO" id="GO:0005829">
    <property type="term" value="C:cytosol"/>
    <property type="evidence" value="ECO:0007669"/>
    <property type="project" value="UniProtKB-SubCell"/>
</dbReference>
<feature type="compositionally biased region" description="Polar residues" evidence="16">
    <location>
        <begin position="1026"/>
        <end position="1045"/>
    </location>
</feature>
<keyword evidence="9" id="KW-0378">Hydrolase</keyword>
<dbReference type="EMBL" id="KZ819372">
    <property type="protein sequence ID" value="PWN43204.1"/>
    <property type="molecule type" value="Genomic_DNA"/>
</dbReference>
<dbReference type="CDD" id="cd03221">
    <property type="entry name" value="ABCF_EF-3"/>
    <property type="match status" value="1"/>
</dbReference>
<dbReference type="FunFam" id="3.40.50.300:FF:000193">
    <property type="entry name" value="Probable Elongation factor 3"/>
    <property type="match status" value="1"/>
</dbReference>
<comment type="similarity">
    <text evidence="4">Belongs to the ABC transporter superfamily. ABCF family. EF3 subfamily.</text>
</comment>
<feature type="compositionally biased region" description="Basic and acidic residues" evidence="16">
    <location>
        <begin position="1116"/>
        <end position="1135"/>
    </location>
</feature>
<gene>
    <name evidence="19" type="ORF">IE81DRAFT_99665</name>
</gene>
<dbReference type="PROSITE" id="PS50013">
    <property type="entry name" value="CHROMO_2"/>
    <property type="match status" value="1"/>
</dbReference>
<keyword evidence="8" id="KW-0251">Elongation factor</keyword>
<keyword evidence="7" id="KW-0547">Nucleotide-binding</keyword>
<keyword evidence="20" id="KW-1185">Reference proteome</keyword>
<dbReference type="InterPro" id="IPR016024">
    <property type="entry name" value="ARM-type_fold"/>
</dbReference>
<evidence type="ECO:0000256" key="5">
    <source>
        <dbReference type="ARBA" id="ARBA00022490"/>
    </source>
</evidence>
<feature type="region of interest" description="Disordered" evidence="16">
    <location>
        <begin position="1010"/>
        <end position="1135"/>
    </location>
</feature>
<dbReference type="SMART" id="SM00382">
    <property type="entry name" value="AAA"/>
    <property type="match status" value="2"/>
</dbReference>
<dbReference type="Pfam" id="PF24984">
    <property type="entry name" value="HEAT_EF3_GNC1"/>
    <property type="match status" value="1"/>
</dbReference>
<dbReference type="PANTHER" id="PTHR19211">
    <property type="entry name" value="ATP-BINDING TRANSPORT PROTEIN-RELATED"/>
    <property type="match status" value="1"/>
</dbReference>
<evidence type="ECO:0000259" key="17">
    <source>
        <dbReference type="PROSITE" id="PS50013"/>
    </source>
</evidence>
<dbReference type="GeneID" id="37039689"/>
<dbReference type="FunFam" id="2.40.50.990:FF:000002">
    <property type="entry name" value="mRNA export factor elf1"/>
    <property type="match status" value="1"/>
</dbReference>
<dbReference type="PANTHER" id="PTHR19211:SF14">
    <property type="entry name" value="ATP-BINDING CASSETTE SUB-FAMILY F MEMBER 1"/>
    <property type="match status" value="1"/>
</dbReference>
<dbReference type="PROSITE" id="PS50893">
    <property type="entry name" value="ABC_TRANSPORTER_2"/>
    <property type="match status" value="2"/>
</dbReference>
<evidence type="ECO:0000313" key="19">
    <source>
        <dbReference type="EMBL" id="PWN43204.1"/>
    </source>
</evidence>
<evidence type="ECO:0000256" key="11">
    <source>
        <dbReference type="ARBA" id="ARBA00022884"/>
    </source>
</evidence>
<evidence type="ECO:0000256" key="7">
    <source>
        <dbReference type="ARBA" id="ARBA00022741"/>
    </source>
</evidence>
<keyword evidence="8" id="KW-0648">Protein biosynthesis</keyword>
<evidence type="ECO:0000256" key="4">
    <source>
        <dbReference type="ARBA" id="ARBA00011054"/>
    </source>
</evidence>
<dbReference type="InterPro" id="IPR015688">
    <property type="entry name" value="eEF3_ABC2_chromodomain-like"/>
</dbReference>
<dbReference type="InterPro" id="IPR050611">
    <property type="entry name" value="ABCF"/>
</dbReference>
<dbReference type="STRING" id="1522189.A0A316W129"/>
<keyword evidence="5" id="KW-0963">Cytoplasm</keyword>
<dbReference type="Pfam" id="PF00005">
    <property type="entry name" value="ABC_tran"/>
    <property type="match status" value="2"/>
</dbReference>
<dbReference type="InterPro" id="IPR017871">
    <property type="entry name" value="ABC_transporter-like_CS"/>
</dbReference>
<evidence type="ECO:0000313" key="20">
    <source>
        <dbReference type="Proteomes" id="UP000245783"/>
    </source>
</evidence>
<comment type="subcellular location">
    <subcellularLocation>
        <location evidence="2">Cytoplasm</location>
        <location evidence="2">Cytosol</location>
    </subcellularLocation>
    <subcellularLocation>
        <location evidence="1">Nucleus</location>
    </subcellularLocation>
</comment>
<evidence type="ECO:0000256" key="6">
    <source>
        <dbReference type="ARBA" id="ARBA00022737"/>
    </source>
</evidence>
<evidence type="ECO:0000259" key="18">
    <source>
        <dbReference type="PROSITE" id="PS50893"/>
    </source>
</evidence>
<dbReference type="InterPro" id="IPR047038">
    <property type="entry name" value="eEF3_chromodomain-like_sf"/>
</dbReference>
<organism evidence="19 20">
    <name type="scientific">Ceraceosorus guamensis</name>
    <dbReference type="NCBI Taxonomy" id="1522189"/>
    <lineage>
        <taxon>Eukaryota</taxon>
        <taxon>Fungi</taxon>
        <taxon>Dikarya</taxon>
        <taxon>Basidiomycota</taxon>
        <taxon>Ustilaginomycotina</taxon>
        <taxon>Exobasidiomycetes</taxon>
        <taxon>Ceraceosorales</taxon>
        <taxon>Ceraceosoraceae</taxon>
        <taxon>Ceraceosorus</taxon>
    </lineage>
</organism>
<evidence type="ECO:0000256" key="2">
    <source>
        <dbReference type="ARBA" id="ARBA00004514"/>
    </source>
</evidence>
<comment type="pathway">
    <text evidence="3">Protein biosynthesis; polypeptide chain elongation.</text>
</comment>
<accession>A0A316W129</accession>